<keyword evidence="1" id="KW-0472">Membrane</keyword>
<dbReference type="NCBIfam" id="NF038353">
    <property type="entry name" value="FxLYD_dom"/>
    <property type="match status" value="1"/>
</dbReference>
<evidence type="ECO:0000259" key="2">
    <source>
        <dbReference type="Pfam" id="PF14470"/>
    </source>
</evidence>
<dbReference type="EMBL" id="LWSG01000001">
    <property type="protein sequence ID" value="OAS89275.1"/>
    <property type="molecule type" value="Genomic_DNA"/>
</dbReference>
<comment type="caution">
    <text evidence="3">The sequence shown here is derived from an EMBL/GenBank/DDBJ whole genome shotgun (WGS) entry which is preliminary data.</text>
</comment>
<reference evidence="4" key="1">
    <citation type="submission" date="2016-04" db="EMBL/GenBank/DDBJ databases">
        <authorList>
            <person name="Lyu Z."/>
            <person name="Lyu W."/>
        </authorList>
    </citation>
    <scope>NUCLEOTIDE SEQUENCE [LARGE SCALE GENOMIC DNA]</scope>
    <source>
        <strain evidence="4">C44</strain>
    </source>
</reference>
<feature type="transmembrane region" description="Helical" evidence="1">
    <location>
        <begin position="145"/>
        <end position="163"/>
    </location>
</feature>
<accession>A0A179T5J7</accession>
<evidence type="ECO:0000313" key="3">
    <source>
        <dbReference type="EMBL" id="OAS89275.1"/>
    </source>
</evidence>
<dbReference type="Pfam" id="PF14470">
    <property type="entry name" value="bPH_3"/>
    <property type="match status" value="1"/>
</dbReference>
<evidence type="ECO:0000313" key="4">
    <source>
        <dbReference type="Proteomes" id="UP000078534"/>
    </source>
</evidence>
<dbReference type="InterPro" id="IPR047676">
    <property type="entry name" value="FxLYD_dom"/>
</dbReference>
<keyword evidence="1" id="KW-1133">Transmembrane helix</keyword>
<keyword evidence="4" id="KW-1185">Reference proteome</keyword>
<dbReference type="Proteomes" id="UP000078534">
    <property type="component" value="Unassembled WGS sequence"/>
</dbReference>
<gene>
    <name evidence="3" type="ORF">A6K24_01610</name>
</gene>
<keyword evidence="1" id="KW-0812">Transmembrane</keyword>
<dbReference type="OrthoDB" id="2831362at2"/>
<dbReference type="RefSeq" id="WP_066324684.1">
    <property type="nucleotide sequence ID" value="NZ_LWSG01000001.1"/>
</dbReference>
<evidence type="ECO:0000256" key="1">
    <source>
        <dbReference type="SAM" id="Phobius"/>
    </source>
</evidence>
<name>A0A179T5J7_9BACI</name>
<dbReference type="AlphaFoldDB" id="A0A179T5J7"/>
<organism evidence="3 4">
    <name type="scientific">Metabacillus litoralis</name>
    <dbReference type="NCBI Taxonomy" id="152268"/>
    <lineage>
        <taxon>Bacteria</taxon>
        <taxon>Bacillati</taxon>
        <taxon>Bacillota</taxon>
        <taxon>Bacilli</taxon>
        <taxon>Bacillales</taxon>
        <taxon>Bacillaceae</taxon>
        <taxon>Metabacillus</taxon>
    </lineage>
</organism>
<protein>
    <recommendedName>
        <fullName evidence="2">YokE-like PH domain-containing protein</fullName>
    </recommendedName>
</protein>
<dbReference type="InterPro" id="IPR039519">
    <property type="entry name" value="YokE-like_PH"/>
</dbReference>
<proteinExistence type="predicted"/>
<sequence length="277" mass="32013">MRDLDSIIEEIREFSKANELLSYREVEELQNVLYEDEVIIHITIGSVEGYKGLFLATVYRVLFIYHNEISQPKVLEVPYEKLEYIHVKQLNHYVAMELFFAGTKIEIMDLPPDDANTIKDEVNFQIDTYNPANKTGKTQKRKFGFLRYILFIGIAVLTGYIVGPQFHVVEVYDEAITDSLTKEEGEEKYQLEFSNLAIEKGEYDTTVKGIIKNNSDKEYRYISVDIQYYNKKGAIVDSQITSAYDLKPGMSWDLNSSSISEYAESFEIVSVYVEEAE</sequence>
<feature type="domain" description="YokE-like PH" evidence="2">
    <location>
        <begin position="33"/>
        <end position="118"/>
    </location>
</feature>